<proteinExistence type="predicted"/>
<evidence type="ECO:0000256" key="2">
    <source>
        <dbReference type="SAM" id="Phobius"/>
    </source>
</evidence>
<evidence type="ECO:0000313" key="4">
    <source>
        <dbReference type="Proteomes" id="UP000815677"/>
    </source>
</evidence>
<accession>A0ABQ0L9D1</accession>
<keyword evidence="2" id="KW-0472">Membrane</keyword>
<dbReference type="EMBL" id="DF843908">
    <property type="protein sequence ID" value="GAT47713.1"/>
    <property type="molecule type" value="Genomic_DNA"/>
</dbReference>
<organism evidence="3 4">
    <name type="scientific">Mycena chlorophos</name>
    <name type="common">Agaric fungus</name>
    <name type="synonym">Agaricus chlorophos</name>
    <dbReference type="NCBI Taxonomy" id="658473"/>
    <lineage>
        <taxon>Eukaryota</taxon>
        <taxon>Fungi</taxon>
        <taxon>Dikarya</taxon>
        <taxon>Basidiomycota</taxon>
        <taxon>Agaricomycotina</taxon>
        <taxon>Agaricomycetes</taxon>
        <taxon>Agaricomycetidae</taxon>
        <taxon>Agaricales</taxon>
        <taxon>Marasmiineae</taxon>
        <taxon>Mycenaceae</taxon>
        <taxon>Mycena</taxon>
    </lineage>
</organism>
<keyword evidence="2" id="KW-1133">Transmembrane helix</keyword>
<evidence type="ECO:0008006" key="5">
    <source>
        <dbReference type="Google" id="ProtNLM"/>
    </source>
</evidence>
<dbReference type="PANTHER" id="PTHR31303">
    <property type="entry name" value="CTP-DEPENDENT DIACYLGLYCEROL KINASE 1"/>
    <property type="match status" value="1"/>
</dbReference>
<feature type="transmembrane region" description="Helical" evidence="2">
    <location>
        <begin position="268"/>
        <end position="290"/>
    </location>
</feature>
<name>A0ABQ0L9D1_MYCCL</name>
<evidence type="ECO:0000256" key="1">
    <source>
        <dbReference type="SAM" id="MobiDB-lite"/>
    </source>
</evidence>
<evidence type="ECO:0000313" key="3">
    <source>
        <dbReference type="EMBL" id="GAT47713.1"/>
    </source>
</evidence>
<protein>
    <recommendedName>
        <fullName evidence="5">Phosphatidate cytidylyltransferase</fullName>
    </recommendedName>
</protein>
<keyword evidence="4" id="KW-1185">Reference proteome</keyword>
<gene>
    <name evidence="3" type="ORF">MCHLO_05161</name>
</gene>
<dbReference type="InterPro" id="IPR037997">
    <property type="entry name" value="Dgk1-like"/>
</dbReference>
<reference evidence="3" key="1">
    <citation type="submission" date="2014-09" db="EMBL/GenBank/DDBJ databases">
        <title>Genome sequence of the luminous mushroom Mycena chlorophos for searching fungal bioluminescence genes.</title>
        <authorList>
            <person name="Tanaka Y."/>
            <person name="Kasuga D."/>
            <person name="Oba Y."/>
            <person name="Hase S."/>
            <person name="Sato K."/>
            <person name="Oba Y."/>
            <person name="Sakakibara Y."/>
        </authorList>
    </citation>
    <scope>NUCLEOTIDE SEQUENCE</scope>
</reference>
<keyword evidence="2" id="KW-0812">Transmembrane</keyword>
<sequence length="420" mass="45428">MATPSQSPPPRRRTPRRASLSPARDGSVKVITRKVIRHLEGLGHLVEGDPDEEMEESEVAAALREDRKLGKLPEKVPVPKKIDWEIPRKVFHSSIGFLTTGLYLTPSISPRDVAVGLWAALAFIGPTDVVRLRNADVERLYERLLGFLMRESEKTGTNGTIWYILGVNFALTFYPIDVATVSILILSWADTAASTIGRMYGPRTAPLPTSISLDWLPTWVWVPGFLLAAPLPVLHANGNGNGYVKENPKAPKQARARRLKLPFAPRKSMAGFMAACITGSLVAFMFWVGIAGMGLRGVAEMRAVAEGAQDMNTLYHSQYSIAGQYLRTEAGAWVRKWVPEGVIGGLAGAHDPTAGAMTTPARFGVEGWLGLAAVTVFAGVVSGIAEALDLGGMDDNLTLPIISGGALMAFFRVWGWMVGV</sequence>
<dbReference type="Proteomes" id="UP000815677">
    <property type="component" value="Unassembled WGS sequence"/>
</dbReference>
<dbReference type="PANTHER" id="PTHR31303:SF1">
    <property type="entry name" value="CTP-DEPENDENT DIACYLGLYCEROL KINASE 1"/>
    <property type="match status" value="1"/>
</dbReference>
<feature type="transmembrane region" description="Helical" evidence="2">
    <location>
        <begin position="397"/>
        <end position="417"/>
    </location>
</feature>
<feature type="transmembrane region" description="Helical" evidence="2">
    <location>
        <begin position="367"/>
        <end position="385"/>
    </location>
</feature>
<feature type="region of interest" description="Disordered" evidence="1">
    <location>
        <begin position="1"/>
        <end position="26"/>
    </location>
</feature>